<dbReference type="OrthoDB" id="33561at10239"/>
<organism evidence="1 2">
    <name type="scientific">Ralstonia phage RSL2</name>
    <dbReference type="NCBI Taxonomy" id="1585840"/>
    <lineage>
        <taxon>Viruses</taxon>
        <taxon>Duplodnaviria</taxon>
        <taxon>Heunggongvirae</taxon>
        <taxon>Uroviricota</taxon>
        <taxon>Caudoviricetes</taxon>
        <taxon>Chimalliviridae</taxon>
        <taxon>Chiangmaivirus</taxon>
        <taxon>Chiangmaivirus RSL2</taxon>
    </lineage>
</organism>
<evidence type="ECO:0000313" key="2">
    <source>
        <dbReference type="Proteomes" id="UP000203794"/>
    </source>
</evidence>
<dbReference type="Proteomes" id="UP000203794">
    <property type="component" value="Segment"/>
</dbReference>
<dbReference type="KEGG" id="vg:26639603"/>
<evidence type="ECO:0000313" key="1">
    <source>
        <dbReference type="EMBL" id="BAQ02690.1"/>
    </source>
</evidence>
<proteinExistence type="predicted"/>
<dbReference type="EMBL" id="AP014693">
    <property type="protein sequence ID" value="BAQ02690.1"/>
    <property type="molecule type" value="Genomic_DNA"/>
</dbReference>
<accession>A0A0A8J8E5</accession>
<reference evidence="1 2" key="1">
    <citation type="submission" date="2014-12" db="EMBL/GenBank/DDBJ databases">
        <title>Genome analysis of a novel jumbo phage RSL2 infecting the phytopathogen Ralstonia solanacearum.</title>
        <authorList>
            <person name="Kawasaki T."/>
            <person name="Fujie M."/>
            <person name="Chatchawankanphanich O."/>
            <person name="Ogata H."/>
            <person name="Yamada T."/>
        </authorList>
    </citation>
    <scope>NUCLEOTIDE SEQUENCE [LARGE SCALE GENOMIC DNA]</scope>
    <source>
        <strain evidence="1 2">RSL2</strain>
    </source>
</reference>
<protein>
    <submittedName>
        <fullName evidence="1">Uncharacterized protein</fullName>
    </submittedName>
</protein>
<dbReference type="GeneID" id="26639603"/>
<dbReference type="RefSeq" id="YP_009213011.1">
    <property type="nucleotide sequence ID" value="NC_028950.1"/>
</dbReference>
<keyword evidence="2" id="KW-1185">Reference proteome</keyword>
<sequence length="158" mass="18830">MDKKYVVHVVYDGEVLRDMNARDSRSHYDNGMIDLRFQAFAERNEDMKSFELATVKVDKWLMSLRFRGMADSGDFEHDRFTDSFQVNAYLAVLSHFGFDAPYNRDYIRRLEPMIAEIMLQAYRKDPESRISARDFHGVTYIRGEFFRQFDDFLVKYGM</sequence>
<name>A0A0A8J8E5_9CAUD</name>